<organism evidence="2 3">
    <name type="scientific">Prorocentrum cordatum</name>
    <dbReference type="NCBI Taxonomy" id="2364126"/>
    <lineage>
        <taxon>Eukaryota</taxon>
        <taxon>Sar</taxon>
        <taxon>Alveolata</taxon>
        <taxon>Dinophyceae</taxon>
        <taxon>Prorocentrales</taxon>
        <taxon>Prorocentraceae</taxon>
        <taxon>Prorocentrum</taxon>
    </lineage>
</organism>
<evidence type="ECO:0000313" key="2">
    <source>
        <dbReference type="EMBL" id="CAK0843251.1"/>
    </source>
</evidence>
<feature type="compositionally biased region" description="Basic residues" evidence="1">
    <location>
        <begin position="1"/>
        <end position="11"/>
    </location>
</feature>
<sequence length="323" mass="34500">MRYTLQRHGKAKGGPPLGESKADAGRQRGLAGLGRGTRRDEGGTSGGRRSRIPTSEEAERGAAAAGTAADGLAPAGARSPGRRRGLTLQGRARLKAGAVHAARHAPHAFCGGVPAGRAMRFASGDAPFIMPPVWSPIGAVPPIGTGGSPSEPSKRGPYPIIGFMPWLPIMPAPGGIGCPVDGSLSERASCIGCCARLSTTSFHSSRSWRTRSSWLSMCCWEIWRRRSTEWSAFLLTRSRMLRYFCDDSCRHVFSTRAVRCCAQSSQFSNSTSTSSSSSLPSFTLAPGNTPTTWQSFTVPRVNLVVRSSSDLKLFSYTFWSNSS</sequence>
<comment type="caution">
    <text evidence="2">The sequence shown here is derived from an EMBL/GenBank/DDBJ whole genome shotgun (WGS) entry which is preliminary data.</text>
</comment>
<name>A0ABN9TC04_9DINO</name>
<evidence type="ECO:0000256" key="1">
    <source>
        <dbReference type="SAM" id="MobiDB-lite"/>
    </source>
</evidence>
<keyword evidence="3" id="KW-1185">Reference proteome</keyword>
<feature type="compositionally biased region" description="Low complexity" evidence="1">
    <location>
        <begin position="61"/>
        <end position="79"/>
    </location>
</feature>
<evidence type="ECO:0000313" key="3">
    <source>
        <dbReference type="Proteomes" id="UP001189429"/>
    </source>
</evidence>
<feature type="region of interest" description="Disordered" evidence="1">
    <location>
        <begin position="1"/>
        <end position="84"/>
    </location>
</feature>
<dbReference type="Proteomes" id="UP001189429">
    <property type="component" value="Unassembled WGS sequence"/>
</dbReference>
<gene>
    <name evidence="2" type="ORF">PCOR1329_LOCUS37660</name>
</gene>
<proteinExistence type="predicted"/>
<reference evidence="2" key="1">
    <citation type="submission" date="2023-10" db="EMBL/GenBank/DDBJ databases">
        <authorList>
            <person name="Chen Y."/>
            <person name="Shah S."/>
            <person name="Dougan E. K."/>
            <person name="Thang M."/>
            <person name="Chan C."/>
        </authorList>
    </citation>
    <scope>NUCLEOTIDE SEQUENCE [LARGE SCALE GENOMIC DNA]</scope>
</reference>
<protein>
    <submittedName>
        <fullName evidence="2">Uncharacterized protein</fullName>
    </submittedName>
</protein>
<accession>A0ABN9TC04</accession>
<dbReference type="EMBL" id="CAUYUJ010014564">
    <property type="protein sequence ID" value="CAK0843251.1"/>
    <property type="molecule type" value="Genomic_DNA"/>
</dbReference>